<evidence type="ECO:0000313" key="2">
    <source>
        <dbReference type="Proteomes" id="UP001059480"/>
    </source>
</evidence>
<organism evidence="1 2">
    <name type="scientific">Granulicatella seriolae</name>
    <dbReference type="NCBI Taxonomy" id="2967226"/>
    <lineage>
        <taxon>Bacteria</taxon>
        <taxon>Bacillati</taxon>
        <taxon>Bacillota</taxon>
        <taxon>Bacilli</taxon>
        <taxon>Lactobacillales</taxon>
        <taxon>Carnobacteriaceae</taxon>
        <taxon>Granulicatella</taxon>
    </lineage>
</organism>
<protein>
    <submittedName>
        <fullName evidence="1">Uncharacterized protein</fullName>
    </submittedName>
</protein>
<keyword evidence="2" id="KW-1185">Reference proteome</keyword>
<proteinExistence type="predicted"/>
<reference evidence="1" key="2">
    <citation type="journal article" date="2023" name="Curr. Microbiol.">
        <title>Granulicatella seriolae sp. nov., a Novel Facultative Anaerobe Isolated from Yellowtail Marine Fish.</title>
        <authorList>
            <person name="Lee M."/>
            <person name="Choi Y.J."/>
            <person name="Farooq A."/>
            <person name="Jeong J.B."/>
            <person name="Jung M.Y."/>
        </authorList>
    </citation>
    <scope>NUCLEOTIDE SEQUENCE</scope>
    <source>
        <strain evidence="1">S8</strain>
    </source>
</reference>
<dbReference type="RefSeq" id="WP_256945487.1">
    <property type="nucleotide sequence ID" value="NZ_JANHNZ010000007.1"/>
</dbReference>
<evidence type="ECO:0000313" key="1">
    <source>
        <dbReference type="EMBL" id="MCQ9210374.1"/>
    </source>
</evidence>
<reference evidence="1" key="3">
    <citation type="journal article" date="2023" name="Microbiol. Resour. Announc.">
        <title>Draft Genome Sequence of Granulicatella sp. Strain S8, Isolated from a Marine Fish, Seriola quinqueradiata.</title>
        <authorList>
            <person name="Lee M."/>
            <person name="Farooq A."/>
            <person name="Jeong J.B."/>
            <person name="Jung M.Y."/>
        </authorList>
    </citation>
    <scope>NUCLEOTIDE SEQUENCE</scope>
    <source>
        <strain evidence="1">S8</strain>
    </source>
</reference>
<reference evidence="1" key="1">
    <citation type="submission" date="2022-07" db="EMBL/GenBank/DDBJ databases">
        <authorList>
            <person name="Jung M.-Y."/>
            <person name="Lee M."/>
        </authorList>
    </citation>
    <scope>NUCLEOTIDE SEQUENCE</scope>
    <source>
        <strain evidence="1">S8</strain>
    </source>
</reference>
<name>A0ABT1WPA1_9LACT</name>
<gene>
    <name evidence="1" type="ORF">NPA36_07400</name>
</gene>
<sequence length="111" mass="12368">MSFFKRLFGNKEKEDSRQQIQEQALVTKEIDEENQWRAIPAFIEANPEDHLLVSQIATAIASGDNPKSTFVIKSIKQKNPEATLVSIVAASLAGELASDSHFKVKKISIKK</sequence>
<dbReference type="EMBL" id="JANHNZ010000007">
    <property type="protein sequence ID" value="MCQ9210374.1"/>
    <property type="molecule type" value="Genomic_DNA"/>
</dbReference>
<comment type="caution">
    <text evidence="1">The sequence shown here is derived from an EMBL/GenBank/DDBJ whole genome shotgun (WGS) entry which is preliminary data.</text>
</comment>
<accession>A0ABT1WPA1</accession>
<dbReference type="Proteomes" id="UP001059480">
    <property type="component" value="Unassembled WGS sequence"/>
</dbReference>